<accession>A0AAV3XPS2</accession>
<dbReference type="PANTHER" id="PTHR46644:SF2">
    <property type="entry name" value="DNA REPAIR PROTEIN XRCC2"/>
    <property type="match status" value="1"/>
</dbReference>
<dbReference type="SUPFAM" id="SSF52540">
    <property type="entry name" value="P-loop containing nucleoside triphosphate hydrolases"/>
    <property type="match status" value="1"/>
</dbReference>
<dbReference type="GO" id="GO:0042148">
    <property type="term" value="P:DNA strand invasion"/>
    <property type="evidence" value="ECO:0007669"/>
    <property type="project" value="TreeGrafter"/>
</dbReference>
<name>A0AAV3XPS2_9GAST</name>
<proteinExistence type="predicted"/>
<dbReference type="AlphaFoldDB" id="A0AAV3XPS2"/>
<evidence type="ECO:0000313" key="2">
    <source>
        <dbReference type="EMBL" id="GFN73519.1"/>
    </source>
</evidence>
<dbReference type="EMBL" id="BLXT01000008">
    <property type="protein sequence ID" value="GFN73519.1"/>
    <property type="molecule type" value="Genomic_DNA"/>
</dbReference>
<dbReference type="Proteomes" id="UP000735302">
    <property type="component" value="Unassembled WGS sequence"/>
</dbReference>
<dbReference type="PANTHER" id="PTHR46644">
    <property type="entry name" value="DNA REPAIR PROTEIN XRCC2"/>
    <property type="match status" value="1"/>
</dbReference>
<dbReference type="GO" id="GO:0033063">
    <property type="term" value="C:Rad51B-Rad51C-Rad51D-XRCC2 complex"/>
    <property type="evidence" value="ECO:0007669"/>
    <property type="project" value="InterPro"/>
</dbReference>
<dbReference type="Gene3D" id="3.40.50.300">
    <property type="entry name" value="P-loop containing nucleotide triphosphate hydrolases"/>
    <property type="match status" value="2"/>
</dbReference>
<dbReference type="GO" id="GO:0005813">
    <property type="term" value="C:centrosome"/>
    <property type="evidence" value="ECO:0007669"/>
    <property type="project" value="TreeGrafter"/>
</dbReference>
<feature type="region of interest" description="Disordered" evidence="1">
    <location>
        <begin position="372"/>
        <end position="404"/>
    </location>
</feature>
<dbReference type="GO" id="GO:0000724">
    <property type="term" value="P:double-strand break repair via homologous recombination"/>
    <property type="evidence" value="ECO:0007669"/>
    <property type="project" value="InterPro"/>
</dbReference>
<gene>
    <name evidence="2" type="ORF">PoB_000002500</name>
</gene>
<reference evidence="2 3" key="1">
    <citation type="journal article" date="2021" name="Elife">
        <title>Chloroplast acquisition without the gene transfer in kleptoplastic sea slugs, Plakobranchus ocellatus.</title>
        <authorList>
            <person name="Maeda T."/>
            <person name="Takahashi S."/>
            <person name="Yoshida T."/>
            <person name="Shimamura S."/>
            <person name="Takaki Y."/>
            <person name="Nagai Y."/>
            <person name="Toyoda A."/>
            <person name="Suzuki Y."/>
            <person name="Arimoto A."/>
            <person name="Ishii H."/>
            <person name="Satoh N."/>
            <person name="Nishiyama T."/>
            <person name="Hasebe M."/>
            <person name="Maruyama T."/>
            <person name="Minagawa J."/>
            <person name="Obokata J."/>
            <person name="Shigenobu S."/>
        </authorList>
    </citation>
    <scope>NUCLEOTIDE SEQUENCE [LARGE SCALE GENOMIC DNA]</scope>
</reference>
<sequence>MPKFARQESGVQLLTRLRSRPDLSKLDPHIFGQQQPASSSASSYSRWIHSKTRKLSTVTTGHLVEIYGPEGAGKSELALHYVARTCLPCFWKDISLGGLGAHAVVVDTELKFSVLRLAVILEKEALALLQAEGRDEKSDLDHDIKSDTKLNKNEQILPDNDIRSKTKSLNLNSSFKNAKHMSDNHAQRESHQYLRSPLNDKKFQNKSQICGESYPNFSRIDTGTDVGIKCCMEMEKGDSDGREGRETMSSREGLDRLTPEEVENIVKESLGRVKVVKAHSVHELFISLLSLEQDLTCNSQTALLLLDSVSAFFWEGRLAESSIYMRKFKPAAKGGLAVAGGMAQVAAVVSRLVSELRMNIITTKSPLVGQASSSVAASASGRKRKWREDKDDGNAGRNNSGSCQQEVSTSFLNEDACEDEHVEFLGKAWSNLNPTRITLSLTEGTSSETEAGSDTRLMGRKVTTATCSSWPSARRFTFVNDALIFL</sequence>
<organism evidence="2 3">
    <name type="scientific">Plakobranchus ocellatus</name>
    <dbReference type="NCBI Taxonomy" id="259542"/>
    <lineage>
        <taxon>Eukaryota</taxon>
        <taxon>Metazoa</taxon>
        <taxon>Spiralia</taxon>
        <taxon>Lophotrochozoa</taxon>
        <taxon>Mollusca</taxon>
        <taxon>Gastropoda</taxon>
        <taxon>Heterobranchia</taxon>
        <taxon>Euthyneura</taxon>
        <taxon>Panpulmonata</taxon>
        <taxon>Sacoglossa</taxon>
        <taxon>Placobranchoidea</taxon>
        <taxon>Plakobranchidae</taxon>
        <taxon>Plakobranchus</taxon>
    </lineage>
</organism>
<dbReference type="GO" id="GO:0005657">
    <property type="term" value="C:replication fork"/>
    <property type="evidence" value="ECO:0007669"/>
    <property type="project" value="InterPro"/>
</dbReference>
<dbReference type="GO" id="GO:0000400">
    <property type="term" value="F:four-way junction DNA binding"/>
    <property type="evidence" value="ECO:0007669"/>
    <property type="project" value="TreeGrafter"/>
</dbReference>
<dbReference type="InterPro" id="IPR030547">
    <property type="entry name" value="XRCC2"/>
</dbReference>
<keyword evidence="3" id="KW-1185">Reference proteome</keyword>
<evidence type="ECO:0000313" key="3">
    <source>
        <dbReference type="Proteomes" id="UP000735302"/>
    </source>
</evidence>
<dbReference type="InterPro" id="IPR027417">
    <property type="entry name" value="P-loop_NTPase"/>
</dbReference>
<evidence type="ECO:0000256" key="1">
    <source>
        <dbReference type="SAM" id="MobiDB-lite"/>
    </source>
</evidence>
<protein>
    <submittedName>
        <fullName evidence="2">DNA repair protein xrcc2-like</fullName>
    </submittedName>
</protein>
<comment type="caution">
    <text evidence="2">The sequence shown here is derived from an EMBL/GenBank/DDBJ whole genome shotgun (WGS) entry which is preliminary data.</text>
</comment>